<proteinExistence type="predicted"/>
<feature type="chain" id="PRO_5038816733" description="Secreted protein" evidence="2">
    <location>
        <begin position="24"/>
        <end position="175"/>
    </location>
</feature>
<evidence type="ECO:0000313" key="4">
    <source>
        <dbReference type="Proteomes" id="UP000292452"/>
    </source>
</evidence>
<comment type="caution">
    <text evidence="3">The sequence shown here is derived from an EMBL/GenBank/DDBJ whole genome shotgun (WGS) entry which is preliminary data.</text>
</comment>
<keyword evidence="2" id="KW-0732">Signal</keyword>
<evidence type="ECO:0000256" key="1">
    <source>
        <dbReference type="SAM" id="MobiDB-lite"/>
    </source>
</evidence>
<protein>
    <recommendedName>
        <fullName evidence="5">Secreted protein</fullName>
    </recommendedName>
</protein>
<dbReference type="RefSeq" id="WP_131124704.1">
    <property type="nucleotide sequence ID" value="NZ_SIXH01000234.1"/>
</dbReference>
<organism evidence="3 4">
    <name type="scientific">Streptomyces kasugaensis</name>
    <dbReference type="NCBI Taxonomy" id="1946"/>
    <lineage>
        <taxon>Bacteria</taxon>
        <taxon>Bacillati</taxon>
        <taxon>Actinomycetota</taxon>
        <taxon>Actinomycetes</taxon>
        <taxon>Kitasatosporales</taxon>
        <taxon>Streptomycetaceae</taxon>
        <taxon>Streptomyces</taxon>
    </lineage>
</organism>
<dbReference type="PROSITE" id="PS51257">
    <property type="entry name" value="PROKAR_LIPOPROTEIN"/>
    <property type="match status" value="1"/>
</dbReference>
<feature type="compositionally biased region" description="Basic and acidic residues" evidence="1">
    <location>
        <begin position="48"/>
        <end position="77"/>
    </location>
</feature>
<feature type="region of interest" description="Disordered" evidence="1">
    <location>
        <begin position="134"/>
        <end position="175"/>
    </location>
</feature>
<reference evidence="3 4" key="1">
    <citation type="submission" date="2019-02" db="EMBL/GenBank/DDBJ databases">
        <title>Draft Genome Sequence of Streptomyces sp. AM-2504, identified by 16S rRNA comparative analysis as a Streptomyces Kasugaensis strain.</title>
        <authorList>
            <person name="Napolioni V."/>
            <person name="Giuliodori A.M."/>
            <person name="Spurio R."/>
            <person name="Fabbretti A."/>
        </authorList>
    </citation>
    <scope>NUCLEOTIDE SEQUENCE [LARGE SCALE GENOMIC DNA]</scope>
    <source>
        <strain evidence="3 4">AM-2504</strain>
    </source>
</reference>
<evidence type="ECO:0008006" key="5">
    <source>
        <dbReference type="Google" id="ProtNLM"/>
    </source>
</evidence>
<gene>
    <name evidence="3" type="ORF">EYS09_23180</name>
</gene>
<feature type="signal peptide" evidence="2">
    <location>
        <begin position="1"/>
        <end position="23"/>
    </location>
</feature>
<evidence type="ECO:0000313" key="3">
    <source>
        <dbReference type="EMBL" id="TBO57345.1"/>
    </source>
</evidence>
<dbReference type="EMBL" id="SIXH01000234">
    <property type="protein sequence ID" value="TBO57345.1"/>
    <property type="molecule type" value="Genomic_DNA"/>
</dbReference>
<feature type="compositionally biased region" description="Basic and acidic residues" evidence="1">
    <location>
        <begin position="156"/>
        <end position="166"/>
    </location>
</feature>
<sequence length="175" mass="17994">MRQRKASLAAASLAAGLAIFATACSGADGGTKDTANGSGTGGGSDASGKGKEADAAYKHRQCLRDHGVKVEEPKPGQDPRGMVIGAGGNVDQEKMKKALEACKSTSPNAGKNGPTQADKDEALKYARCMRENGFNMPDPKFEGGGMMGKAMPMPQGEEKKKFEKANKACGGQNAG</sequence>
<dbReference type="AlphaFoldDB" id="A0A4Q9HRF9"/>
<keyword evidence="4" id="KW-1185">Reference proteome</keyword>
<dbReference type="Proteomes" id="UP000292452">
    <property type="component" value="Unassembled WGS sequence"/>
</dbReference>
<name>A0A4Q9HRF9_STRKA</name>
<evidence type="ECO:0000256" key="2">
    <source>
        <dbReference type="SAM" id="SignalP"/>
    </source>
</evidence>
<accession>A0A4Q9HRF9</accession>
<feature type="region of interest" description="Disordered" evidence="1">
    <location>
        <begin position="28"/>
        <end position="90"/>
    </location>
</feature>